<evidence type="ECO:0000256" key="1">
    <source>
        <dbReference type="SAM" id="MobiDB-lite"/>
    </source>
</evidence>
<evidence type="ECO:0000313" key="3">
    <source>
        <dbReference type="Proteomes" id="UP000028725"/>
    </source>
</evidence>
<reference evidence="2 3" key="1">
    <citation type="submission" date="2014-04" db="EMBL/GenBank/DDBJ databases">
        <title>Genome assembly of Hyalangium minutum DSM 14724.</title>
        <authorList>
            <person name="Sharma G."/>
            <person name="Subramanian S."/>
        </authorList>
    </citation>
    <scope>NUCLEOTIDE SEQUENCE [LARGE SCALE GENOMIC DNA]</scope>
    <source>
        <strain evidence="2 3">DSM 14724</strain>
    </source>
</reference>
<sequence length="44" mass="4646">MPERLKTGGGSSLASPNNSAKSQLPPDASQLFDNLDADRYVPLS</sequence>
<organism evidence="2 3">
    <name type="scientific">Hyalangium minutum</name>
    <dbReference type="NCBI Taxonomy" id="394096"/>
    <lineage>
        <taxon>Bacteria</taxon>
        <taxon>Pseudomonadati</taxon>
        <taxon>Myxococcota</taxon>
        <taxon>Myxococcia</taxon>
        <taxon>Myxococcales</taxon>
        <taxon>Cystobacterineae</taxon>
        <taxon>Archangiaceae</taxon>
        <taxon>Hyalangium</taxon>
    </lineage>
</organism>
<protein>
    <submittedName>
        <fullName evidence="2">Uncharacterized protein</fullName>
    </submittedName>
</protein>
<dbReference type="EMBL" id="JMCB01000018">
    <property type="protein sequence ID" value="KFE63327.1"/>
    <property type="molecule type" value="Genomic_DNA"/>
</dbReference>
<comment type="caution">
    <text evidence="2">The sequence shown here is derived from an EMBL/GenBank/DDBJ whole genome shotgun (WGS) entry which is preliminary data.</text>
</comment>
<dbReference type="Proteomes" id="UP000028725">
    <property type="component" value="Unassembled WGS sequence"/>
</dbReference>
<dbReference type="AlphaFoldDB" id="A0A085W6L4"/>
<name>A0A085W6L4_9BACT</name>
<gene>
    <name evidence="2" type="ORF">DB31_2920</name>
</gene>
<feature type="compositionally biased region" description="Polar residues" evidence="1">
    <location>
        <begin position="12"/>
        <end position="22"/>
    </location>
</feature>
<accession>A0A085W6L4</accession>
<keyword evidence="3" id="KW-1185">Reference proteome</keyword>
<evidence type="ECO:0000313" key="2">
    <source>
        <dbReference type="EMBL" id="KFE63327.1"/>
    </source>
</evidence>
<feature type="region of interest" description="Disordered" evidence="1">
    <location>
        <begin position="1"/>
        <end position="44"/>
    </location>
</feature>
<proteinExistence type="predicted"/>